<evidence type="ECO:0000313" key="2">
    <source>
        <dbReference type="EMBL" id="QJE01886.1"/>
    </source>
</evidence>
<keyword evidence="3" id="KW-1185">Reference proteome</keyword>
<dbReference type="EMBL" id="CP051685">
    <property type="protein sequence ID" value="QJE01886.1"/>
    <property type="molecule type" value="Genomic_DNA"/>
</dbReference>
<keyword evidence="1" id="KW-0732">Signal</keyword>
<gene>
    <name evidence="2" type="ORF">HH212_19215</name>
</gene>
<dbReference type="RefSeq" id="WP_170203973.1">
    <property type="nucleotide sequence ID" value="NZ_CP051685.1"/>
</dbReference>
<accession>A0A7Z2ZTS1</accession>
<evidence type="ECO:0000256" key="1">
    <source>
        <dbReference type="SAM" id="SignalP"/>
    </source>
</evidence>
<name>A0A7Z2ZTS1_9BURK</name>
<reference evidence="2 3" key="1">
    <citation type="submission" date="2020-04" db="EMBL/GenBank/DDBJ databases">
        <title>Genome sequencing of novel species.</title>
        <authorList>
            <person name="Heo J."/>
            <person name="Kim S.-J."/>
            <person name="Kim J.-S."/>
            <person name="Hong S.-B."/>
            <person name="Kwon S.-W."/>
        </authorList>
    </citation>
    <scope>NUCLEOTIDE SEQUENCE [LARGE SCALE GENOMIC DNA]</scope>
    <source>
        <strain evidence="2 3">GN2-R2</strain>
    </source>
</reference>
<sequence>MNTMLKKILASTCSAAVLISAALPFAQAQTASPTIQDMTGANMCLQSANFPKPHGESDLKGNAKLPAYCDCFMAKFGARAQKAALDMQANPGKTSRKTLQESHAEELAMRNSCRKQFGLPLVADHGK</sequence>
<organism evidence="2 3">
    <name type="scientific">Massilia forsythiae</name>
    <dbReference type="NCBI Taxonomy" id="2728020"/>
    <lineage>
        <taxon>Bacteria</taxon>
        <taxon>Pseudomonadati</taxon>
        <taxon>Pseudomonadota</taxon>
        <taxon>Betaproteobacteria</taxon>
        <taxon>Burkholderiales</taxon>
        <taxon>Oxalobacteraceae</taxon>
        <taxon>Telluria group</taxon>
        <taxon>Massilia</taxon>
    </lineage>
</organism>
<dbReference type="AlphaFoldDB" id="A0A7Z2ZTS1"/>
<dbReference type="KEGG" id="mfy:HH212_19215"/>
<feature type="signal peptide" evidence="1">
    <location>
        <begin position="1"/>
        <end position="28"/>
    </location>
</feature>
<feature type="chain" id="PRO_5031000835" evidence="1">
    <location>
        <begin position="29"/>
        <end position="127"/>
    </location>
</feature>
<proteinExistence type="predicted"/>
<protein>
    <submittedName>
        <fullName evidence="2">Uncharacterized protein</fullName>
    </submittedName>
</protein>
<evidence type="ECO:0000313" key="3">
    <source>
        <dbReference type="Proteomes" id="UP000502415"/>
    </source>
</evidence>
<dbReference type="Proteomes" id="UP000502415">
    <property type="component" value="Chromosome"/>
</dbReference>